<dbReference type="PANTHER" id="PTHR11717:SF7">
    <property type="entry name" value="LOW MOLECULAR WEIGHT PHOSPHOTYROSINE PROTEIN PHOSPHATASE"/>
    <property type="match status" value="1"/>
</dbReference>
<feature type="active site" evidence="5">
    <location>
        <position position="16"/>
    </location>
</feature>
<dbReference type="InterPro" id="IPR050438">
    <property type="entry name" value="LMW_PTPase"/>
</dbReference>
<keyword evidence="4" id="KW-0904">Protein phosphatase</keyword>
<sequence length="175" mass="19486">MSKYRVLTVCTANICRSPAAAVMLKTGLEQAGLEELVEVESAGTTYESEGFPMDDRIVLALERAGYSPEAHAARTVLVHQLGEWDLVLTMSTKHLAEMSRKLEAIPEGVEPPTLHMWGEFDPAKPAVAEPEDLEVPDPFYEGQKFFDRTVLKMERAVPSILLFIKSRLRDRGDIA</sequence>
<dbReference type="PRINTS" id="PR00719">
    <property type="entry name" value="LMWPTPASE"/>
</dbReference>
<dbReference type="Pfam" id="PF01451">
    <property type="entry name" value="LMWPc"/>
    <property type="match status" value="1"/>
</dbReference>
<organism evidence="7 8">
    <name type="scientific">Dermabacter vaginalis</name>
    <dbReference type="NCBI Taxonomy" id="1630135"/>
    <lineage>
        <taxon>Bacteria</taxon>
        <taxon>Bacillati</taxon>
        <taxon>Actinomycetota</taxon>
        <taxon>Actinomycetes</taxon>
        <taxon>Micrococcales</taxon>
        <taxon>Dermabacteraceae</taxon>
        <taxon>Dermabacter</taxon>
    </lineage>
</organism>
<protein>
    <recommendedName>
        <fullName evidence="2">protein-tyrosine-phosphatase</fullName>
        <ecNumber evidence="2">3.1.3.48</ecNumber>
    </recommendedName>
</protein>
<dbReference type="EC" id="3.1.3.48" evidence="2"/>
<accession>A0A1B0ZFT7</accession>
<feature type="active site" description="Proton donor" evidence="5">
    <location>
        <position position="137"/>
    </location>
</feature>
<evidence type="ECO:0000256" key="2">
    <source>
        <dbReference type="ARBA" id="ARBA00013064"/>
    </source>
</evidence>
<dbReference type="Gene3D" id="3.40.50.2300">
    <property type="match status" value="1"/>
</dbReference>
<dbReference type="InterPro" id="IPR017867">
    <property type="entry name" value="Tyr_phospatase_low_mol_wt"/>
</dbReference>
<dbReference type="SMART" id="SM00226">
    <property type="entry name" value="LMWPc"/>
    <property type="match status" value="1"/>
</dbReference>
<dbReference type="EMBL" id="CP012117">
    <property type="protein sequence ID" value="ANP26825.1"/>
    <property type="molecule type" value="Genomic_DNA"/>
</dbReference>
<evidence type="ECO:0000313" key="7">
    <source>
        <dbReference type="EMBL" id="ANP26825.1"/>
    </source>
</evidence>
<dbReference type="PANTHER" id="PTHR11717">
    <property type="entry name" value="LOW MOLECULAR WEIGHT PROTEIN TYROSINE PHOSPHATASE"/>
    <property type="match status" value="1"/>
</dbReference>
<dbReference type="RefSeq" id="WP_223845720.1">
    <property type="nucleotide sequence ID" value="NZ_CP012117.1"/>
</dbReference>
<feature type="active site" description="Nucleophile" evidence="5">
    <location>
        <position position="10"/>
    </location>
</feature>
<feature type="domain" description="Phosphotyrosine protein phosphatase I" evidence="6">
    <location>
        <begin position="4"/>
        <end position="166"/>
    </location>
</feature>
<evidence type="ECO:0000256" key="5">
    <source>
        <dbReference type="PIRSR" id="PIRSR617867-1"/>
    </source>
</evidence>
<reference evidence="7 8" key="1">
    <citation type="submission" date="2015-06" db="EMBL/GenBank/DDBJ databases">
        <title>Investigation of pathophysiology for high-risk pregnancy and development of treatment modality based on it.</title>
        <authorList>
            <person name="Kim B.-C."/>
            <person name="Lim S."/>
        </authorList>
    </citation>
    <scope>NUCLEOTIDE SEQUENCE [LARGE SCALE GENOMIC DNA]</scope>
    <source>
        <strain evidence="7 8">AD1-86</strain>
    </source>
</reference>
<proteinExistence type="inferred from homology"/>
<dbReference type="InterPro" id="IPR023485">
    <property type="entry name" value="Ptyr_pPase"/>
</dbReference>
<name>A0A1B0ZFT7_9MICO</name>
<dbReference type="KEGG" id="dva:DAD186_02660"/>
<dbReference type="Proteomes" id="UP000092596">
    <property type="component" value="Chromosome"/>
</dbReference>
<dbReference type="STRING" id="1630135.DAD186_02660"/>
<keyword evidence="3" id="KW-0378">Hydrolase</keyword>
<evidence type="ECO:0000313" key="8">
    <source>
        <dbReference type="Proteomes" id="UP000092596"/>
    </source>
</evidence>
<comment type="similarity">
    <text evidence="1">Belongs to the low molecular weight phosphotyrosine protein phosphatase family.</text>
</comment>
<gene>
    <name evidence="7" type="ORF">DAD186_02660</name>
</gene>
<dbReference type="GO" id="GO:0004725">
    <property type="term" value="F:protein tyrosine phosphatase activity"/>
    <property type="evidence" value="ECO:0007669"/>
    <property type="project" value="UniProtKB-EC"/>
</dbReference>
<evidence type="ECO:0000256" key="3">
    <source>
        <dbReference type="ARBA" id="ARBA00022801"/>
    </source>
</evidence>
<evidence type="ECO:0000259" key="6">
    <source>
        <dbReference type="SMART" id="SM00226"/>
    </source>
</evidence>
<dbReference type="SUPFAM" id="SSF52788">
    <property type="entry name" value="Phosphotyrosine protein phosphatases I"/>
    <property type="match status" value="1"/>
</dbReference>
<dbReference type="AlphaFoldDB" id="A0A1B0ZFT7"/>
<dbReference type="InterPro" id="IPR036196">
    <property type="entry name" value="Ptyr_pPase_sf"/>
</dbReference>
<evidence type="ECO:0000256" key="1">
    <source>
        <dbReference type="ARBA" id="ARBA00011063"/>
    </source>
</evidence>
<evidence type="ECO:0000256" key="4">
    <source>
        <dbReference type="ARBA" id="ARBA00022912"/>
    </source>
</evidence>